<feature type="signal peptide" evidence="2">
    <location>
        <begin position="1"/>
        <end position="21"/>
    </location>
</feature>
<comment type="caution">
    <text evidence="4">The sequence shown here is derived from an EMBL/GenBank/DDBJ whole genome shotgun (WGS) entry which is preliminary data.</text>
</comment>
<keyword evidence="5" id="KW-1185">Reference proteome</keyword>
<feature type="region of interest" description="Disordered" evidence="1">
    <location>
        <begin position="62"/>
        <end position="121"/>
    </location>
</feature>
<feature type="chain" id="PRO_5013315498" evidence="2">
    <location>
        <begin position="22"/>
        <end position="243"/>
    </location>
</feature>
<reference evidence="5" key="1">
    <citation type="submission" date="2016-04" db="EMBL/GenBank/DDBJ databases">
        <title>Cephalotus genome sequencing.</title>
        <authorList>
            <person name="Fukushima K."/>
            <person name="Hasebe M."/>
            <person name="Fang X."/>
        </authorList>
    </citation>
    <scope>NUCLEOTIDE SEQUENCE [LARGE SCALE GENOMIC DNA]</scope>
    <source>
        <strain evidence="5">cv. St1</strain>
    </source>
</reference>
<dbReference type="STRING" id="3775.A0A1Q3CDZ9"/>
<accession>A0A1Q3CDZ9</accession>
<gene>
    <name evidence="4" type="ORF">CFOL_v3_21820</name>
</gene>
<dbReference type="AlphaFoldDB" id="A0A1Q3CDZ9"/>
<dbReference type="PANTHER" id="PTHR31236:SF2">
    <property type="entry name" value="BURP DOMAIN PROTEIN RD22"/>
    <property type="match status" value="1"/>
</dbReference>
<evidence type="ECO:0000256" key="2">
    <source>
        <dbReference type="SAM" id="SignalP"/>
    </source>
</evidence>
<dbReference type="EMBL" id="BDDD01001777">
    <property type="protein sequence ID" value="GAV78352.1"/>
    <property type="molecule type" value="Genomic_DNA"/>
</dbReference>
<dbReference type="PANTHER" id="PTHR31236">
    <property type="entry name" value="BURP DOMAIN PROTEIN USPL1-LIKE"/>
    <property type="match status" value="1"/>
</dbReference>
<organism evidence="4 5">
    <name type="scientific">Cephalotus follicularis</name>
    <name type="common">Albany pitcher plant</name>
    <dbReference type="NCBI Taxonomy" id="3775"/>
    <lineage>
        <taxon>Eukaryota</taxon>
        <taxon>Viridiplantae</taxon>
        <taxon>Streptophyta</taxon>
        <taxon>Embryophyta</taxon>
        <taxon>Tracheophyta</taxon>
        <taxon>Spermatophyta</taxon>
        <taxon>Magnoliopsida</taxon>
        <taxon>eudicotyledons</taxon>
        <taxon>Gunneridae</taxon>
        <taxon>Pentapetalae</taxon>
        <taxon>rosids</taxon>
        <taxon>fabids</taxon>
        <taxon>Oxalidales</taxon>
        <taxon>Cephalotaceae</taxon>
        <taxon>Cephalotus</taxon>
    </lineage>
</organism>
<sequence>MGFHLQSVLALIALAAVACQAALAPELYWKSRLPNTPMPKAVKDLLQPDLIVDKSTSVNVGKSGTNVDAEKGKPGGTSVNVGKGGVNVDAGKGKPGGTSVNVGKGGVDVNSGKGKQGGGTTVGVGKGGVSVNTGHKGKPVYVRVKSGPIPFIYNYAADEDQLQDNPNVALFFLEKDLHPCTTMNLFFTENSNSATFLPRQVAKSIPFSSNKLPEILNQFSVNPGSVEAEMMTGTIKECEAPGI</sequence>
<dbReference type="Proteomes" id="UP000187406">
    <property type="component" value="Unassembled WGS sequence"/>
</dbReference>
<dbReference type="PROSITE" id="PS51277">
    <property type="entry name" value="BURP"/>
    <property type="match status" value="1"/>
</dbReference>
<evidence type="ECO:0000259" key="3">
    <source>
        <dbReference type="PROSITE" id="PS51277"/>
    </source>
</evidence>
<keyword evidence="2" id="KW-0732">Signal</keyword>
<name>A0A1Q3CDZ9_CEPFO</name>
<proteinExistence type="predicted"/>
<dbReference type="InterPro" id="IPR044816">
    <property type="entry name" value="BURP"/>
</dbReference>
<dbReference type="OrthoDB" id="654134at2759"/>
<evidence type="ECO:0000313" key="4">
    <source>
        <dbReference type="EMBL" id="GAV78352.1"/>
    </source>
</evidence>
<protein>
    <submittedName>
        <fullName evidence="4">BURP domain-containing protein</fullName>
    </submittedName>
</protein>
<dbReference type="InterPro" id="IPR004873">
    <property type="entry name" value="BURP_dom"/>
</dbReference>
<dbReference type="InParanoid" id="A0A1Q3CDZ9"/>
<feature type="domain" description="BURP" evidence="3">
    <location>
        <begin position="171"/>
        <end position="243"/>
    </location>
</feature>
<dbReference type="Pfam" id="PF03181">
    <property type="entry name" value="BURP"/>
    <property type="match status" value="1"/>
</dbReference>
<evidence type="ECO:0000313" key="5">
    <source>
        <dbReference type="Proteomes" id="UP000187406"/>
    </source>
</evidence>
<evidence type="ECO:0000256" key="1">
    <source>
        <dbReference type="SAM" id="MobiDB-lite"/>
    </source>
</evidence>